<gene>
    <name evidence="2" type="ORF">J5N97_013646</name>
</gene>
<evidence type="ECO:0000313" key="3">
    <source>
        <dbReference type="Proteomes" id="UP001085076"/>
    </source>
</evidence>
<keyword evidence="1" id="KW-0663">Pyridoxal phosphate</keyword>
<dbReference type="EMBL" id="JAGGNH010000003">
    <property type="protein sequence ID" value="KAJ0978172.1"/>
    <property type="molecule type" value="Genomic_DNA"/>
</dbReference>
<accession>A0A9D5CSH4</accession>
<organism evidence="2 3">
    <name type="scientific">Dioscorea zingiberensis</name>
    <dbReference type="NCBI Taxonomy" id="325984"/>
    <lineage>
        <taxon>Eukaryota</taxon>
        <taxon>Viridiplantae</taxon>
        <taxon>Streptophyta</taxon>
        <taxon>Embryophyta</taxon>
        <taxon>Tracheophyta</taxon>
        <taxon>Spermatophyta</taxon>
        <taxon>Magnoliopsida</taxon>
        <taxon>Liliopsida</taxon>
        <taxon>Dioscoreales</taxon>
        <taxon>Dioscoreaceae</taxon>
        <taxon>Dioscorea</taxon>
    </lineage>
</organism>
<sequence>MVLIKQEEEKKGLDDIVTNNISPDVIKQLRRNFELKYSSEERIDWLQSHVIGYQIEFETPFGKRTLTYNDHMASGRCLQFFEDYILEKVVPSYGNTHTNDNFVGKRMTNLAHKSSEVHQKVRVRWRLRRLTSSSGSEPRKYASSAFKR</sequence>
<dbReference type="PANTHER" id="PTHR43586">
    <property type="entry name" value="CYSTEINE DESULFURASE"/>
    <property type="match status" value="1"/>
</dbReference>
<evidence type="ECO:0000256" key="1">
    <source>
        <dbReference type="ARBA" id="ARBA00022898"/>
    </source>
</evidence>
<dbReference type="OrthoDB" id="675015at2759"/>
<reference evidence="2" key="2">
    <citation type="journal article" date="2022" name="Hortic Res">
        <title>The genome of Dioscorea zingiberensis sheds light on the biosynthesis, origin and evolution of the medicinally important diosgenin saponins.</title>
        <authorList>
            <person name="Li Y."/>
            <person name="Tan C."/>
            <person name="Li Z."/>
            <person name="Guo J."/>
            <person name="Li S."/>
            <person name="Chen X."/>
            <person name="Wang C."/>
            <person name="Dai X."/>
            <person name="Yang H."/>
            <person name="Song W."/>
            <person name="Hou L."/>
            <person name="Xu J."/>
            <person name="Tong Z."/>
            <person name="Xu A."/>
            <person name="Yuan X."/>
            <person name="Wang W."/>
            <person name="Yang Q."/>
            <person name="Chen L."/>
            <person name="Sun Z."/>
            <person name="Wang K."/>
            <person name="Pan B."/>
            <person name="Chen J."/>
            <person name="Bao Y."/>
            <person name="Liu F."/>
            <person name="Qi X."/>
            <person name="Gang D.R."/>
            <person name="Wen J."/>
            <person name="Li J."/>
        </authorList>
    </citation>
    <scope>NUCLEOTIDE SEQUENCE</scope>
    <source>
        <strain evidence="2">Dzin_1.0</strain>
    </source>
</reference>
<dbReference type="Proteomes" id="UP001085076">
    <property type="component" value="Miscellaneous, Linkage group lg03"/>
</dbReference>
<dbReference type="PANTHER" id="PTHR43586:SF8">
    <property type="entry name" value="CYSTEINE DESULFURASE 1, CHLOROPLASTIC"/>
    <property type="match status" value="1"/>
</dbReference>
<keyword evidence="3" id="KW-1185">Reference proteome</keyword>
<dbReference type="AlphaFoldDB" id="A0A9D5CSH4"/>
<proteinExistence type="predicted"/>
<comment type="caution">
    <text evidence="2">The sequence shown here is derived from an EMBL/GenBank/DDBJ whole genome shotgun (WGS) entry which is preliminary data.</text>
</comment>
<protein>
    <submittedName>
        <fullName evidence="2">Uncharacterized protein</fullName>
    </submittedName>
</protein>
<evidence type="ECO:0000313" key="2">
    <source>
        <dbReference type="EMBL" id="KAJ0978172.1"/>
    </source>
</evidence>
<name>A0A9D5CSH4_9LILI</name>
<reference evidence="2" key="1">
    <citation type="submission" date="2021-03" db="EMBL/GenBank/DDBJ databases">
        <authorList>
            <person name="Li Z."/>
            <person name="Yang C."/>
        </authorList>
    </citation>
    <scope>NUCLEOTIDE SEQUENCE</scope>
    <source>
        <strain evidence="2">Dzin_1.0</strain>
        <tissue evidence="2">Leaf</tissue>
    </source>
</reference>